<evidence type="ECO:0000313" key="3">
    <source>
        <dbReference type="Proteomes" id="UP000284395"/>
    </source>
</evidence>
<organism evidence="2 3">
    <name type="scientific">Altericroceibacterium spongiae</name>
    <dbReference type="NCBI Taxonomy" id="2320269"/>
    <lineage>
        <taxon>Bacteria</taxon>
        <taxon>Pseudomonadati</taxon>
        <taxon>Pseudomonadota</taxon>
        <taxon>Alphaproteobacteria</taxon>
        <taxon>Sphingomonadales</taxon>
        <taxon>Erythrobacteraceae</taxon>
        <taxon>Altericroceibacterium</taxon>
    </lineage>
</organism>
<reference evidence="2 3" key="1">
    <citation type="submission" date="2018-09" db="EMBL/GenBank/DDBJ databases">
        <title>Altererythrobacter spongiae sp. nov., isolated from a marine sponge.</title>
        <authorList>
            <person name="Zhuang L."/>
            <person name="Luo L."/>
        </authorList>
    </citation>
    <scope>NUCLEOTIDE SEQUENCE [LARGE SCALE GENOMIC DNA]</scope>
    <source>
        <strain evidence="2 3">HN-Y73</strain>
    </source>
</reference>
<dbReference type="EMBL" id="RAPF01000002">
    <property type="protein sequence ID" value="RKF22536.1"/>
    <property type="molecule type" value="Genomic_DNA"/>
</dbReference>
<protein>
    <submittedName>
        <fullName evidence="2">Nuclear transport factor 2 family protein</fullName>
    </submittedName>
</protein>
<evidence type="ECO:0000313" key="2">
    <source>
        <dbReference type="EMBL" id="RKF22536.1"/>
    </source>
</evidence>
<proteinExistence type="predicted"/>
<name>A0A420EPD3_9SPHN</name>
<sequence length="124" mass="13863">MNQKQDVLNCEERLRAAMVAGDVETLSELIEDDLVFTGPMGDVTTKTEDLEAHRSRTLQIQQLDLFETALHPVHGFIVAMTKAKLEATYDQHPVSGIFAYTRLWHKGAQGWRVAAGHCSRIGDL</sequence>
<dbReference type="Pfam" id="PF14534">
    <property type="entry name" value="DUF4440"/>
    <property type="match status" value="1"/>
</dbReference>
<dbReference type="OrthoDB" id="5383110at2"/>
<feature type="domain" description="DUF4440" evidence="1">
    <location>
        <begin position="8"/>
        <end position="113"/>
    </location>
</feature>
<dbReference type="InterPro" id="IPR032710">
    <property type="entry name" value="NTF2-like_dom_sf"/>
</dbReference>
<dbReference type="Proteomes" id="UP000284395">
    <property type="component" value="Unassembled WGS sequence"/>
</dbReference>
<dbReference type="SUPFAM" id="SSF54427">
    <property type="entry name" value="NTF2-like"/>
    <property type="match status" value="1"/>
</dbReference>
<accession>A0A420EPD3</accession>
<gene>
    <name evidence="2" type="ORF">D6851_04780</name>
</gene>
<evidence type="ECO:0000259" key="1">
    <source>
        <dbReference type="Pfam" id="PF14534"/>
    </source>
</evidence>
<keyword evidence="3" id="KW-1185">Reference proteome</keyword>
<dbReference type="InterPro" id="IPR027843">
    <property type="entry name" value="DUF4440"/>
</dbReference>
<dbReference type="RefSeq" id="WP_120323732.1">
    <property type="nucleotide sequence ID" value="NZ_RAPF01000002.1"/>
</dbReference>
<dbReference type="Gene3D" id="3.10.450.50">
    <property type="match status" value="1"/>
</dbReference>
<comment type="caution">
    <text evidence="2">The sequence shown here is derived from an EMBL/GenBank/DDBJ whole genome shotgun (WGS) entry which is preliminary data.</text>
</comment>
<dbReference type="AlphaFoldDB" id="A0A420EPD3"/>